<accession>A0A9W6WVS5</accession>
<dbReference type="OrthoDB" id="4062651at2759"/>
<gene>
    <name evidence="3" type="ORF">Plil01_000739300</name>
</gene>
<dbReference type="InterPro" id="IPR011009">
    <property type="entry name" value="Kinase-like_dom_sf"/>
</dbReference>
<dbReference type="AlphaFoldDB" id="A0A9W6WVS5"/>
<dbReference type="Gene3D" id="1.10.510.10">
    <property type="entry name" value="Transferase(Phosphotransferase) domain 1"/>
    <property type="match status" value="1"/>
</dbReference>
<organism evidence="3 4">
    <name type="scientific">Phytophthora lilii</name>
    <dbReference type="NCBI Taxonomy" id="2077276"/>
    <lineage>
        <taxon>Eukaryota</taxon>
        <taxon>Sar</taxon>
        <taxon>Stramenopiles</taxon>
        <taxon>Oomycota</taxon>
        <taxon>Peronosporomycetes</taxon>
        <taxon>Peronosporales</taxon>
        <taxon>Peronosporaceae</taxon>
        <taxon>Phytophthora</taxon>
    </lineage>
</organism>
<dbReference type="PANTHER" id="PTHR44329">
    <property type="entry name" value="SERINE/THREONINE-PROTEIN KINASE TNNI3K-RELATED"/>
    <property type="match status" value="1"/>
</dbReference>
<evidence type="ECO:0000259" key="2">
    <source>
        <dbReference type="PROSITE" id="PS50011"/>
    </source>
</evidence>
<comment type="caution">
    <text evidence="3">The sequence shown here is derived from an EMBL/GenBank/DDBJ whole genome shotgun (WGS) entry which is preliminary data.</text>
</comment>
<keyword evidence="1" id="KW-0472">Membrane</keyword>
<dbReference type="Gene3D" id="3.30.200.20">
    <property type="entry name" value="Phosphorylase Kinase, domain 1"/>
    <property type="match status" value="1"/>
</dbReference>
<reference evidence="3" key="1">
    <citation type="submission" date="2023-04" db="EMBL/GenBank/DDBJ databases">
        <title>Phytophthora lilii NBRC 32176.</title>
        <authorList>
            <person name="Ichikawa N."/>
            <person name="Sato H."/>
            <person name="Tonouchi N."/>
        </authorList>
    </citation>
    <scope>NUCLEOTIDE SEQUENCE</scope>
    <source>
        <strain evidence="3">NBRC 32176</strain>
    </source>
</reference>
<dbReference type="GO" id="GO:0005524">
    <property type="term" value="F:ATP binding"/>
    <property type="evidence" value="ECO:0007669"/>
    <property type="project" value="InterPro"/>
</dbReference>
<keyword evidence="1" id="KW-1133">Transmembrane helix</keyword>
<feature type="transmembrane region" description="Helical" evidence="1">
    <location>
        <begin position="43"/>
        <end position="65"/>
    </location>
</feature>
<name>A0A9W6WVS5_9STRA</name>
<dbReference type="InterPro" id="IPR051681">
    <property type="entry name" value="Ser/Thr_Kinases-Pseudokinases"/>
</dbReference>
<dbReference type="Pfam" id="PF00069">
    <property type="entry name" value="Pkinase"/>
    <property type="match status" value="1"/>
</dbReference>
<feature type="transmembrane region" description="Helical" evidence="1">
    <location>
        <begin position="244"/>
        <end position="265"/>
    </location>
</feature>
<feature type="domain" description="Protein kinase" evidence="2">
    <location>
        <begin position="319"/>
        <end position="591"/>
    </location>
</feature>
<keyword evidence="1" id="KW-0812">Transmembrane</keyword>
<keyword evidence="4" id="KW-1185">Reference proteome</keyword>
<evidence type="ECO:0000256" key="1">
    <source>
        <dbReference type="SAM" id="Phobius"/>
    </source>
</evidence>
<sequence>MRMTTQGSLDTTPLLSVRVDQLSISHTRFASGIRRGNSVMLRLVIQVFVATLTTIVTGASTMYSIQATYLGDNCGGTPYAITVIPDENCTASTCSSYDLFYGSRDINANMMTNECSSDYMQVMRDKFGNSPYLLQLLHIDDKCAKFSMGFGYPAVGACVGGYNESDGLYAIANLATNGSASLALYLDRTCFSSELYMVTYVTMEELEKHSCTIDWFRWYSSNDAKVSALNPTATSVDSELSSGAIVGIGSGAFGFAIVFFAAIVFRRRQTRSRAIDKLGQFAASLTPTSVNSLEAVLRGQMGLWTDDVITAKRIPRDKVRTEKLISRGSFGEVYAGHFNDQKVAVKMLLPAMQGNIHHVNEFLAEAKMTATMDHPHIVSFIGVAWDSLSDICVVLEFMEGGELRTLLDKYEKENHPVGFDRQKTTIALEVCHALTYLHSLSPPVIHRDLKSRNILLNGDMKAKLSDFGISRERLDRTMTAGVGTSLWMAPEVMLGERYDDKADMFSFGVVLSELDVHTLPYARVKKENLDSKGHEMADSILLQRVALRIVKAEFSDASPKAIVDLGRACMSVYPTERPSAAEALYKLQVILSKRKAARVQSAADVIY</sequence>
<evidence type="ECO:0000313" key="4">
    <source>
        <dbReference type="Proteomes" id="UP001165083"/>
    </source>
</evidence>
<dbReference type="PANTHER" id="PTHR44329:SF214">
    <property type="entry name" value="PROTEIN KINASE DOMAIN-CONTAINING PROTEIN"/>
    <property type="match status" value="1"/>
</dbReference>
<dbReference type="InterPro" id="IPR008271">
    <property type="entry name" value="Ser/Thr_kinase_AS"/>
</dbReference>
<dbReference type="Proteomes" id="UP001165083">
    <property type="component" value="Unassembled WGS sequence"/>
</dbReference>
<dbReference type="PROSITE" id="PS50011">
    <property type="entry name" value="PROTEIN_KINASE_DOM"/>
    <property type="match status" value="1"/>
</dbReference>
<dbReference type="SUPFAM" id="SSF56112">
    <property type="entry name" value="Protein kinase-like (PK-like)"/>
    <property type="match status" value="1"/>
</dbReference>
<dbReference type="InterPro" id="IPR000719">
    <property type="entry name" value="Prot_kinase_dom"/>
</dbReference>
<dbReference type="GO" id="GO:0004674">
    <property type="term" value="F:protein serine/threonine kinase activity"/>
    <property type="evidence" value="ECO:0007669"/>
    <property type="project" value="TreeGrafter"/>
</dbReference>
<dbReference type="EMBL" id="BSXW01000341">
    <property type="protein sequence ID" value="GMF19371.1"/>
    <property type="molecule type" value="Genomic_DNA"/>
</dbReference>
<dbReference type="PROSITE" id="PS00108">
    <property type="entry name" value="PROTEIN_KINASE_ST"/>
    <property type="match status" value="1"/>
</dbReference>
<protein>
    <submittedName>
        <fullName evidence="3">Unnamed protein product</fullName>
    </submittedName>
</protein>
<proteinExistence type="predicted"/>
<evidence type="ECO:0000313" key="3">
    <source>
        <dbReference type="EMBL" id="GMF19371.1"/>
    </source>
</evidence>
<dbReference type="SMART" id="SM00220">
    <property type="entry name" value="S_TKc"/>
    <property type="match status" value="1"/>
</dbReference>